<evidence type="ECO:0000256" key="2">
    <source>
        <dbReference type="SAM" id="Phobius"/>
    </source>
</evidence>
<keyword evidence="2" id="KW-1133">Transmembrane helix</keyword>
<gene>
    <name evidence="4" type="ORF">BGAL_0661g00050</name>
</gene>
<organism evidence="4 5">
    <name type="scientific">Botrytis galanthina</name>
    <dbReference type="NCBI Taxonomy" id="278940"/>
    <lineage>
        <taxon>Eukaryota</taxon>
        <taxon>Fungi</taxon>
        <taxon>Dikarya</taxon>
        <taxon>Ascomycota</taxon>
        <taxon>Pezizomycotina</taxon>
        <taxon>Leotiomycetes</taxon>
        <taxon>Helotiales</taxon>
        <taxon>Sclerotiniaceae</taxon>
        <taxon>Botrytis</taxon>
    </lineage>
</organism>
<feature type="domain" description="Rhodopsin" evidence="3">
    <location>
        <begin position="48"/>
        <end position="281"/>
    </location>
</feature>
<dbReference type="Pfam" id="PF20684">
    <property type="entry name" value="Fung_rhodopsin"/>
    <property type="match status" value="1"/>
</dbReference>
<keyword evidence="2" id="KW-0472">Membrane</keyword>
<accession>A0A4S8QHS8</accession>
<evidence type="ECO:0000313" key="5">
    <source>
        <dbReference type="Proteomes" id="UP000308671"/>
    </source>
</evidence>
<dbReference type="Proteomes" id="UP000308671">
    <property type="component" value="Unassembled WGS sequence"/>
</dbReference>
<evidence type="ECO:0000313" key="4">
    <source>
        <dbReference type="EMBL" id="THV44367.1"/>
    </source>
</evidence>
<keyword evidence="5" id="KW-1185">Reference proteome</keyword>
<evidence type="ECO:0000259" key="3">
    <source>
        <dbReference type="Pfam" id="PF20684"/>
    </source>
</evidence>
<protein>
    <recommendedName>
        <fullName evidence="3">Rhodopsin domain-containing protein</fullName>
    </recommendedName>
</protein>
<name>A0A4S8QHS8_9HELO</name>
<feature type="transmembrane region" description="Helical" evidence="2">
    <location>
        <begin position="182"/>
        <end position="206"/>
    </location>
</feature>
<dbReference type="PANTHER" id="PTHR39614:SF2">
    <property type="entry name" value="INTEGRAL MEMBRANE PROTEIN"/>
    <property type="match status" value="1"/>
</dbReference>
<evidence type="ECO:0000256" key="1">
    <source>
        <dbReference type="SAM" id="MobiDB-lite"/>
    </source>
</evidence>
<reference evidence="4 5" key="1">
    <citation type="submission" date="2017-12" db="EMBL/GenBank/DDBJ databases">
        <title>Comparative genomics of Botrytis spp.</title>
        <authorList>
            <person name="Valero-Jimenez C.A."/>
            <person name="Tapia P."/>
            <person name="Veloso J."/>
            <person name="Silva-Moreno E."/>
            <person name="Staats M."/>
            <person name="Valdes J.H."/>
            <person name="Van Kan J.A.L."/>
        </authorList>
    </citation>
    <scope>NUCLEOTIDE SEQUENCE [LARGE SCALE GENOMIC DNA]</scope>
    <source>
        <strain evidence="4 5">MUCL435</strain>
    </source>
</reference>
<dbReference type="OrthoDB" id="3918601at2759"/>
<keyword evidence="2" id="KW-0812">Transmembrane</keyword>
<dbReference type="EMBL" id="PQXL01000657">
    <property type="protein sequence ID" value="THV44367.1"/>
    <property type="molecule type" value="Genomic_DNA"/>
</dbReference>
<proteinExistence type="predicted"/>
<feature type="transmembrane region" description="Helical" evidence="2">
    <location>
        <begin position="141"/>
        <end position="162"/>
    </location>
</feature>
<feature type="transmembrane region" description="Helical" evidence="2">
    <location>
        <begin position="218"/>
        <end position="238"/>
    </location>
</feature>
<sequence length="395" mass="43614">MSMPTTGLVVPPGQSPPFAVVTSTDHSAWIIIATALGLSCLLVFSGIKAFARTSMGKGVSYDEICLLASTLLAAIQSSVVLGACAKGLGKSIELVSVKNQAQIEQMWYTSLLLFIISLGLSKTSVVVLLGSLTPDQKHKKIFRSVIGLMATWTVASLFAVALQCNLAHPWKIIGQRCDNVFLRWQVISAFDILFELAFVSLSFYLVWSLRTSKSNKTIVVVAFGFRLPMIIAIAYRLARFDVDGLTTNPMFLEDEFIIWTQSEMNYSVIAAIIPSLRPFVKNLSTYYGQELGGRSGYTLEDSENYQLSNLGSAMRNESHHQESRIREDVDPDDYKFRVWANQPGRGVRKSKHPGEGSSKLWNKAGEEGTDGLSVGSSDSQRMIIKKDTTWTVQMD</sequence>
<dbReference type="PANTHER" id="PTHR39614">
    <property type="entry name" value="INTEGRAL MEMBRANE PROTEIN"/>
    <property type="match status" value="1"/>
</dbReference>
<feature type="transmembrane region" description="Helical" evidence="2">
    <location>
        <begin position="108"/>
        <end position="129"/>
    </location>
</feature>
<comment type="caution">
    <text evidence="4">The sequence shown here is derived from an EMBL/GenBank/DDBJ whole genome shotgun (WGS) entry which is preliminary data.</text>
</comment>
<feature type="transmembrane region" description="Helical" evidence="2">
    <location>
        <begin position="26"/>
        <end position="44"/>
    </location>
</feature>
<dbReference type="AlphaFoldDB" id="A0A4S8QHS8"/>
<dbReference type="InterPro" id="IPR049326">
    <property type="entry name" value="Rhodopsin_dom_fungi"/>
</dbReference>
<feature type="region of interest" description="Disordered" evidence="1">
    <location>
        <begin position="345"/>
        <end position="380"/>
    </location>
</feature>